<dbReference type="EMBL" id="OX459965">
    <property type="protein sequence ID" value="CAI9169165.1"/>
    <property type="molecule type" value="Genomic_DNA"/>
</dbReference>
<dbReference type="InterPro" id="IPR007659">
    <property type="entry name" value="Keratin_matx"/>
</dbReference>
<organism evidence="5 6">
    <name type="scientific">Rangifer tarandus platyrhynchus</name>
    <name type="common">Svalbard reindeer</name>
    <dbReference type="NCBI Taxonomy" id="3082113"/>
    <lineage>
        <taxon>Eukaryota</taxon>
        <taxon>Metazoa</taxon>
        <taxon>Chordata</taxon>
        <taxon>Craniata</taxon>
        <taxon>Vertebrata</taxon>
        <taxon>Euteleostomi</taxon>
        <taxon>Mammalia</taxon>
        <taxon>Eutheria</taxon>
        <taxon>Laurasiatheria</taxon>
        <taxon>Artiodactyla</taxon>
        <taxon>Ruminantia</taxon>
        <taxon>Pecora</taxon>
        <taxon>Cervidae</taxon>
        <taxon>Odocoileinae</taxon>
        <taxon>Rangifer</taxon>
    </lineage>
</organism>
<dbReference type="PANTHER" id="PTHR23260">
    <property type="entry name" value="KERATIN ASSOCIATED PROTEIN 3-3-RELATED"/>
    <property type="match status" value="1"/>
</dbReference>
<comment type="function">
    <text evidence="4">In the hair cortex, hair keratin intermediate filaments are embedded in an interfilamentous matrix, consisting of hair keratin-associated proteins (KRTAP), which are essential for the formation of a rigid and resistant hair shaft through their extensive disulfide bond cross-linking with abundant cysteine residues of hair keratins. The matrix proteins include the high-sulfur and high-glycine-tyrosine keratins.</text>
</comment>
<gene>
    <name evidence="5" type="ORF">MRATA1EN1_LOCUS18127</name>
</gene>
<keyword evidence="1" id="KW-0677">Repeat</keyword>
<evidence type="ECO:0000313" key="6">
    <source>
        <dbReference type="Proteomes" id="UP001176941"/>
    </source>
</evidence>
<sequence length="159" mass="16732">MSYNCSARNCSSRRIGGEYTVPVATVSSPDADCLSGIYLPSSFQTGSWLLDHCQETCCEPAVCQPTCYQPTPCASSPVQVTSRQTTCVSGPYPAACSRPLAFASSGCRPLSGTSTVCKPVRSISTVCQPLGGVSTLCQPTCGVSRTYQQSCVSSCRRIC</sequence>
<comment type="similarity">
    <text evidence="3 4">Belongs to the PMG family.</text>
</comment>
<name>A0ABN8Z5S0_RANTA</name>
<dbReference type="Pfam" id="PF05287">
    <property type="entry name" value="PMG"/>
    <property type="match status" value="1"/>
</dbReference>
<proteinExistence type="inferred from homology"/>
<evidence type="ECO:0000256" key="3">
    <source>
        <dbReference type="ARBA" id="ARBA00034495"/>
    </source>
</evidence>
<keyword evidence="2 4" id="KW-0416">Keratin</keyword>
<dbReference type="InterPro" id="IPR007951">
    <property type="entry name" value="KRTAP_PMG"/>
</dbReference>
<protein>
    <recommendedName>
        <fullName evidence="4">Keratin-associated protein</fullName>
    </recommendedName>
</protein>
<evidence type="ECO:0000256" key="4">
    <source>
        <dbReference type="RuleBase" id="RU369044"/>
    </source>
</evidence>
<evidence type="ECO:0000313" key="5">
    <source>
        <dbReference type="EMBL" id="CAI9169165.1"/>
    </source>
</evidence>
<reference evidence="5" key="1">
    <citation type="submission" date="2023-04" db="EMBL/GenBank/DDBJ databases">
        <authorList>
            <consortium name="ELIXIR-Norway"/>
        </authorList>
    </citation>
    <scope>NUCLEOTIDE SEQUENCE [LARGE SCALE GENOMIC DNA]</scope>
</reference>
<evidence type="ECO:0000256" key="1">
    <source>
        <dbReference type="ARBA" id="ARBA00022737"/>
    </source>
</evidence>
<accession>A0ABN8Z5S0</accession>
<dbReference type="PANTHER" id="PTHR23260:SF9">
    <property type="entry name" value="KERATIN-ASSOCIATED PROTEIN 11-1"/>
    <property type="match status" value="1"/>
</dbReference>
<dbReference type="Proteomes" id="UP001176941">
    <property type="component" value="Chromosome 29"/>
</dbReference>
<evidence type="ECO:0000256" key="2">
    <source>
        <dbReference type="ARBA" id="ARBA00022744"/>
    </source>
</evidence>
<keyword evidence="6" id="KW-1185">Reference proteome</keyword>
<comment type="subunit">
    <text evidence="4">Interacts with hair keratins.</text>
</comment>